<proteinExistence type="predicted"/>
<evidence type="ECO:0000256" key="2">
    <source>
        <dbReference type="SAM" id="SignalP"/>
    </source>
</evidence>
<dbReference type="Proteomes" id="UP001054837">
    <property type="component" value="Unassembled WGS sequence"/>
</dbReference>
<sequence length="108" mass="11905">MTLWILLMSSLLFATTLASHNGYSDFESAGQNSGAHKPTSRWAASEDERSSYPYAQAGPLDLDAWPESDAVSLSRQIFGDKSSGEFFASIFPVVAYVVLQRESTCLYR</sequence>
<dbReference type="AlphaFoldDB" id="A0AAV4SBT2"/>
<keyword evidence="4" id="KW-1185">Reference proteome</keyword>
<organism evidence="3 4">
    <name type="scientific">Caerostris darwini</name>
    <dbReference type="NCBI Taxonomy" id="1538125"/>
    <lineage>
        <taxon>Eukaryota</taxon>
        <taxon>Metazoa</taxon>
        <taxon>Ecdysozoa</taxon>
        <taxon>Arthropoda</taxon>
        <taxon>Chelicerata</taxon>
        <taxon>Arachnida</taxon>
        <taxon>Araneae</taxon>
        <taxon>Araneomorphae</taxon>
        <taxon>Entelegynae</taxon>
        <taxon>Araneoidea</taxon>
        <taxon>Araneidae</taxon>
        <taxon>Caerostris</taxon>
    </lineage>
</organism>
<evidence type="ECO:0000313" key="4">
    <source>
        <dbReference type="Proteomes" id="UP001054837"/>
    </source>
</evidence>
<feature type="region of interest" description="Disordered" evidence="1">
    <location>
        <begin position="28"/>
        <end position="55"/>
    </location>
</feature>
<keyword evidence="2" id="KW-0732">Signal</keyword>
<evidence type="ECO:0000256" key="1">
    <source>
        <dbReference type="SAM" id="MobiDB-lite"/>
    </source>
</evidence>
<comment type="caution">
    <text evidence="3">The sequence shown here is derived from an EMBL/GenBank/DDBJ whole genome shotgun (WGS) entry which is preliminary data.</text>
</comment>
<feature type="chain" id="PRO_5043988592" evidence="2">
    <location>
        <begin position="19"/>
        <end position="108"/>
    </location>
</feature>
<accession>A0AAV4SBT2</accession>
<gene>
    <name evidence="3" type="ORF">CDAR_312041</name>
</gene>
<name>A0AAV4SBT2_9ARAC</name>
<reference evidence="3 4" key="1">
    <citation type="submission" date="2021-06" db="EMBL/GenBank/DDBJ databases">
        <title>Caerostris darwini draft genome.</title>
        <authorList>
            <person name="Kono N."/>
            <person name="Arakawa K."/>
        </authorList>
    </citation>
    <scope>NUCLEOTIDE SEQUENCE [LARGE SCALE GENOMIC DNA]</scope>
</reference>
<protein>
    <submittedName>
        <fullName evidence="3">Uncharacterized protein</fullName>
    </submittedName>
</protein>
<dbReference type="EMBL" id="BPLQ01007403">
    <property type="protein sequence ID" value="GIY29847.1"/>
    <property type="molecule type" value="Genomic_DNA"/>
</dbReference>
<feature type="signal peptide" evidence="2">
    <location>
        <begin position="1"/>
        <end position="18"/>
    </location>
</feature>
<evidence type="ECO:0000313" key="3">
    <source>
        <dbReference type="EMBL" id="GIY29847.1"/>
    </source>
</evidence>